<dbReference type="Proteomes" id="UP000198253">
    <property type="component" value="Chromosome I"/>
</dbReference>
<dbReference type="AlphaFoldDB" id="A0A1C4ZLS2"/>
<dbReference type="SUPFAM" id="SSF46955">
    <property type="entry name" value="Putative DNA-binding domain"/>
    <property type="match status" value="2"/>
</dbReference>
<dbReference type="InterPro" id="IPR000551">
    <property type="entry name" value="MerR-type_HTH_dom"/>
</dbReference>
<evidence type="ECO:0000259" key="3">
    <source>
        <dbReference type="PROSITE" id="PS50937"/>
    </source>
</evidence>
<name>A0A1C4ZLS2_MICEC</name>
<dbReference type="GO" id="GO:0003677">
    <property type="term" value="F:DNA binding"/>
    <property type="evidence" value="ECO:0007669"/>
    <property type="project" value="UniProtKB-KW"/>
</dbReference>
<organism evidence="4 5">
    <name type="scientific">Micromonospora echinospora</name>
    <name type="common">Micromonospora purpurea</name>
    <dbReference type="NCBI Taxonomy" id="1877"/>
    <lineage>
        <taxon>Bacteria</taxon>
        <taxon>Bacillati</taxon>
        <taxon>Actinomycetota</taxon>
        <taxon>Actinomycetes</taxon>
        <taxon>Micromonosporales</taxon>
        <taxon>Micromonosporaceae</taxon>
        <taxon>Micromonospora</taxon>
    </lineage>
</organism>
<dbReference type="PANTHER" id="PTHR30204">
    <property type="entry name" value="REDOX-CYCLING DRUG-SENSING TRANSCRIPTIONAL ACTIVATOR SOXR"/>
    <property type="match status" value="1"/>
</dbReference>
<dbReference type="Gene3D" id="1.10.1660.10">
    <property type="match status" value="2"/>
</dbReference>
<feature type="region of interest" description="Disordered" evidence="2">
    <location>
        <begin position="240"/>
        <end position="268"/>
    </location>
</feature>
<dbReference type="PROSITE" id="PS50937">
    <property type="entry name" value="HTH_MERR_2"/>
    <property type="match status" value="2"/>
</dbReference>
<keyword evidence="5" id="KW-1185">Reference proteome</keyword>
<dbReference type="GO" id="GO:0003700">
    <property type="term" value="F:DNA-binding transcription factor activity"/>
    <property type="evidence" value="ECO:0007669"/>
    <property type="project" value="InterPro"/>
</dbReference>
<evidence type="ECO:0000313" key="5">
    <source>
        <dbReference type="Proteomes" id="UP000198253"/>
    </source>
</evidence>
<dbReference type="RefSeq" id="WP_088984130.1">
    <property type="nucleotide sequence ID" value="NZ_LT607413.1"/>
</dbReference>
<feature type="domain" description="HTH merR-type" evidence="3">
    <location>
        <begin position="17"/>
        <end position="59"/>
    </location>
</feature>
<dbReference type="InterPro" id="IPR047057">
    <property type="entry name" value="MerR_fam"/>
</dbReference>
<dbReference type="InParanoid" id="A0A1C4ZLS2"/>
<feature type="domain" description="HTH merR-type" evidence="3">
    <location>
        <begin position="127"/>
        <end position="194"/>
    </location>
</feature>
<proteinExistence type="predicted"/>
<sequence length="268" mass="29152">MVEPSRLRAVDLAASVGISVQQVRNYVDLGVLPPVTRTPAGYRVFTAAHAEALVVVRRMAEGHGWARTREVMAAAHGGDLATALAALDRGHAELDRERAEIRRVLGAFDTVVAGPAVTVPARRRGVRIGEVADLVGVRTSLLRLWERRGLLRPVRERGTSYRLYDAAELRAAQVVALLRRGGYPFDIVASVLGELRTTGSPQRVRAELARREQELHRRSLTRLAASAALYDYLRRRGLVGGDGPGTRPATGDWTRPLVPVTDAAPSTP</sequence>
<dbReference type="OrthoDB" id="3826383at2"/>
<evidence type="ECO:0000256" key="1">
    <source>
        <dbReference type="ARBA" id="ARBA00023125"/>
    </source>
</evidence>
<dbReference type="EMBL" id="LT607413">
    <property type="protein sequence ID" value="SCF33839.1"/>
    <property type="molecule type" value="Genomic_DNA"/>
</dbReference>
<evidence type="ECO:0000256" key="2">
    <source>
        <dbReference type="SAM" id="MobiDB-lite"/>
    </source>
</evidence>
<dbReference type="InterPro" id="IPR009061">
    <property type="entry name" value="DNA-bd_dom_put_sf"/>
</dbReference>
<gene>
    <name evidence="4" type="ORF">GA0070618_5449</name>
</gene>
<evidence type="ECO:0000313" key="4">
    <source>
        <dbReference type="EMBL" id="SCF33839.1"/>
    </source>
</evidence>
<dbReference type="PANTHER" id="PTHR30204:SF93">
    <property type="entry name" value="HTH MERR-TYPE DOMAIN-CONTAINING PROTEIN"/>
    <property type="match status" value="1"/>
</dbReference>
<dbReference type="Pfam" id="PF00376">
    <property type="entry name" value="MerR"/>
    <property type="match status" value="1"/>
</dbReference>
<reference evidence="5" key="1">
    <citation type="submission" date="2016-06" db="EMBL/GenBank/DDBJ databases">
        <authorList>
            <person name="Varghese N."/>
            <person name="Submissions Spin"/>
        </authorList>
    </citation>
    <scope>NUCLEOTIDE SEQUENCE [LARGE SCALE GENOMIC DNA]</scope>
    <source>
        <strain evidence="5">DSM 43816</strain>
    </source>
</reference>
<accession>A0A1C4ZLS2</accession>
<protein>
    <submittedName>
        <fullName evidence="4">DNA-binding transcriptional regulator, MerR family</fullName>
    </submittedName>
</protein>
<keyword evidence="1 4" id="KW-0238">DNA-binding</keyword>
<dbReference type="SMART" id="SM00422">
    <property type="entry name" value="HTH_MERR"/>
    <property type="match status" value="2"/>
</dbReference>
<dbReference type="Pfam" id="PF13411">
    <property type="entry name" value="MerR_1"/>
    <property type="match status" value="1"/>
</dbReference>